<reference evidence="1 2" key="1">
    <citation type="submission" date="2018-06" db="EMBL/GenBank/DDBJ databases">
        <authorList>
            <consortium name="Pathogen Informatics"/>
            <person name="Doyle S."/>
        </authorList>
    </citation>
    <scope>NUCLEOTIDE SEQUENCE [LARGE SCALE GENOMIC DNA]</scope>
    <source>
        <strain evidence="1 2">NCTC13043</strain>
    </source>
</reference>
<dbReference type="AlphaFoldDB" id="A0A379F0X3"/>
<dbReference type="Proteomes" id="UP000254235">
    <property type="component" value="Unassembled WGS sequence"/>
</dbReference>
<evidence type="ECO:0000313" key="1">
    <source>
        <dbReference type="EMBL" id="SUC12289.1"/>
    </source>
</evidence>
<protein>
    <submittedName>
        <fullName evidence="1">Uncharacterized protein</fullName>
    </submittedName>
</protein>
<gene>
    <name evidence="1" type="ORF">NCTC13043_00889</name>
</gene>
<dbReference type="EMBL" id="UGTP01000001">
    <property type="protein sequence ID" value="SUC12289.1"/>
    <property type="molecule type" value="Genomic_DNA"/>
</dbReference>
<proteinExistence type="predicted"/>
<accession>A0A379F0X3</accession>
<organism evidence="1 2">
    <name type="scientific">Prevotella pallens</name>
    <dbReference type="NCBI Taxonomy" id="60133"/>
    <lineage>
        <taxon>Bacteria</taxon>
        <taxon>Pseudomonadati</taxon>
        <taxon>Bacteroidota</taxon>
        <taxon>Bacteroidia</taxon>
        <taxon>Bacteroidales</taxon>
        <taxon>Prevotellaceae</taxon>
        <taxon>Prevotella</taxon>
    </lineage>
</organism>
<sequence length="31" mass="3723">MADFMREELSLKTLTEILKFESFPNIYMVLL</sequence>
<name>A0A379F0X3_9BACT</name>
<evidence type="ECO:0000313" key="2">
    <source>
        <dbReference type="Proteomes" id="UP000254235"/>
    </source>
</evidence>